<dbReference type="EMBL" id="PKKO01000004">
    <property type="protein sequence ID" value="PKY72036.1"/>
    <property type="molecule type" value="Genomic_DNA"/>
</dbReference>
<gene>
    <name evidence="9" type="ORF">CYJ19_07435</name>
</gene>
<comment type="similarity">
    <text evidence="1">Belongs to the complex I 24 kDa subunit family.</text>
</comment>
<dbReference type="NCBIfam" id="NF005721">
    <property type="entry name" value="PRK07539.1-1"/>
    <property type="match status" value="1"/>
</dbReference>
<protein>
    <submittedName>
        <fullName evidence="9">NADH-quinone oxidoreductase subunit NuoE</fullName>
    </submittedName>
</protein>
<evidence type="ECO:0000256" key="1">
    <source>
        <dbReference type="ARBA" id="ARBA00010643"/>
    </source>
</evidence>
<evidence type="ECO:0000313" key="10">
    <source>
        <dbReference type="Proteomes" id="UP000235122"/>
    </source>
</evidence>
<comment type="caution">
    <text evidence="9">The sequence shown here is derived from an EMBL/GenBank/DDBJ whole genome shotgun (WGS) entry which is preliminary data.</text>
</comment>
<evidence type="ECO:0000256" key="5">
    <source>
        <dbReference type="ARBA" id="ARBA00023014"/>
    </source>
</evidence>
<dbReference type="GO" id="GO:0003954">
    <property type="term" value="F:NADH dehydrogenase activity"/>
    <property type="evidence" value="ECO:0007669"/>
    <property type="project" value="TreeGrafter"/>
</dbReference>
<dbReference type="Pfam" id="PF01257">
    <property type="entry name" value="2Fe-2S_thioredx"/>
    <property type="match status" value="1"/>
</dbReference>
<keyword evidence="10" id="KW-1185">Reference proteome</keyword>
<dbReference type="NCBIfam" id="TIGR01958">
    <property type="entry name" value="nuoE_fam"/>
    <property type="match status" value="1"/>
</dbReference>
<dbReference type="Gene3D" id="3.40.30.10">
    <property type="entry name" value="Glutaredoxin"/>
    <property type="match status" value="1"/>
</dbReference>
<organism evidence="9 10">
    <name type="scientific">Winkia neuii</name>
    <dbReference type="NCBI Taxonomy" id="33007"/>
    <lineage>
        <taxon>Bacteria</taxon>
        <taxon>Bacillati</taxon>
        <taxon>Actinomycetota</taxon>
        <taxon>Actinomycetes</taxon>
        <taxon>Actinomycetales</taxon>
        <taxon>Actinomycetaceae</taxon>
        <taxon>Winkia</taxon>
    </lineage>
</organism>
<evidence type="ECO:0000256" key="3">
    <source>
        <dbReference type="ARBA" id="ARBA00022723"/>
    </source>
</evidence>
<dbReference type="PANTHER" id="PTHR10371:SF3">
    <property type="entry name" value="NADH DEHYDROGENASE [UBIQUINONE] FLAVOPROTEIN 2, MITOCHONDRIAL"/>
    <property type="match status" value="1"/>
</dbReference>
<name>A0A2I1ILN5_9ACTO</name>
<feature type="binding site" evidence="7">
    <location>
        <position position="93"/>
    </location>
    <ligand>
        <name>[2Fe-2S] cluster</name>
        <dbReference type="ChEBI" id="CHEBI:190135"/>
    </ligand>
</feature>
<accession>A0A2I1ILN5</accession>
<keyword evidence="5 7" id="KW-0411">Iron-sulfur</keyword>
<keyword evidence="2 7" id="KW-0001">2Fe-2S</keyword>
<proteinExistence type="inferred from homology"/>
<dbReference type="Gene3D" id="1.10.10.1590">
    <property type="entry name" value="NADH-quinone oxidoreductase subunit E"/>
    <property type="match status" value="1"/>
</dbReference>
<evidence type="ECO:0000256" key="4">
    <source>
        <dbReference type="ARBA" id="ARBA00023004"/>
    </source>
</evidence>
<comment type="cofactor">
    <cofactor evidence="7">
        <name>[2Fe-2S] cluster</name>
        <dbReference type="ChEBI" id="CHEBI:190135"/>
    </cofactor>
    <text evidence="7">Binds 1 [2Fe-2S] cluster.</text>
</comment>
<dbReference type="GO" id="GO:0046872">
    <property type="term" value="F:metal ion binding"/>
    <property type="evidence" value="ECO:0007669"/>
    <property type="project" value="UniProtKB-KW"/>
</dbReference>
<dbReference type="InterPro" id="IPR042128">
    <property type="entry name" value="NuoE_dom"/>
</dbReference>
<dbReference type="InterPro" id="IPR041921">
    <property type="entry name" value="NuoE_N"/>
</dbReference>
<dbReference type="PIRSF" id="PIRSF000216">
    <property type="entry name" value="NADH_DH_24kDa"/>
    <property type="match status" value="1"/>
</dbReference>
<feature type="region of interest" description="Disordered" evidence="8">
    <location>
        <begin position="224"/>
        <end position="243"/>
    </location>
</feature>
<dbReference type="RefSeq" id="WP_024331338.1">
    <property type="nucleotide sequence ID" value="NZ_JASOXK010000003.1"/>
</dbReference>
<feature type="binding site" evidence="7">
    <location>
        <position position="88"/>
    </location>
    <ligand>
        <name>[2Fe-2S] cluster</name>
        <dbReference type="ChEBI" id="CHEBI:190135"/>
    </ligand>
</feature>
<feature type="binding site" evidence="7">
    <location>
        <position position="133"/>
    </location>
    <ligand>
        <name>[2Fe-2S] cluster</name>
        <dbReference type="ChEBI" id="CHEBI:190135"/>
    </ligand>
</feature>
<keyword evidence="4 7" id="KW-0408">Iron</keyword>
<dbReference type="GeneID" id="35867361"/>
<dbReference type="PANTHER" id="PTHR10371">
    <property type="entry name" value="NADH DEHYDROGENASE UBIQUINONE FLAVOPROTEIN 2, MITOCHONDRIAL"/>
    <property type="match status" value="1"/>
</dbReference>
<keyword evidence="3 7" id="KW-0479">Metal-binding</keyword>
<evidence type="ECO:0000313" key="9">
    <source>
        <dbReference type="EMBL" id="PKY72036.1"/>
    </source>
</evidence>
<dbReference type="CDD" id="cd03064">
    <property type="entry name" value="TRX_Fd_NuoE"/>
    <property type="match status" value="1"/>
</dbReference>
<evidence type="ECO:0000256" key="8">
    <source>
        <dbReference type="SAM" id="MobiDB-lite"/>
    </source>
</evidence>
<dbReference type="GO" id="GO:0051537">
    <property type="term" value="F:2 iron, 2 sulfur cluster binding"/>
    <property type="evidence" value="ECO:0007669"/>
    <property type="project" value="UniProtKB-KW"/>
</dbReference>
<comment type="cofactor">
    <cofactor evidence="6">
        <name>[2Fe-2S] cluster</name>
        <dbReference type="ChEBI" id="CHEBI:190135"/>
    </cofactor>
</comment>
<dbReference type="SUPFAM" id="SSF52833">
    <property type="entry name" value="Thioredoxin-like"/>
    <property type="match status" value="1"/>
</dbReference>
<evidence type="ECO:0000256" key="6">
    <source>
        <dbReference type="ARBA" id="ARBA00034078"/>
    </source>
</evidence>
<sequence>MSNYSPEVEERLRREARQIMDRYPEGHQQSALIPMLHLVQSEDGYVSANGIAFCAQMLDMSRSEISAVATFYTQFKRHPAGKYNFGICTNALCAVMGGDAIYEAVSSHLGIGTDETTEDGKITLEAIECNAACDYAPVVMVNWEFFDNQTPQSALDLVDDIQADRPIHPTRGPQVCPTFTQNEHLLAGFLDGHQHEGPSAGEPSVLGQRIAREKGWKAPDNEQAIAAAKAAREQAENEGEEDK</sequence>
<dbReference type="InterPro" id="IPR036249">
    <property type="entry name" value="Thioredoxin-like_sf"/>
</dbReference>
<dbReference type="Proteomes" id="UP000235122">
    <property type="component" value="Unassembled WGS sequence"/>
</dbReference>
<reference evidence="9 10" key="1">
    <citation type="submission" date="2017-12" db="EMBL/GenBank/DDBJ databases">
        <title>Phylogenetic diversity of female urinary microbiome.</title>
        <authorList>
            <person name="Thomas-White K."/>
            <person name="Wolfe A.J."/>
        </authorList>
    </citation>
    <scope>NUCLEOTIDE SEQUENCE [LARGE SCALE GENOMIC DNA]</scope>
    <source>
        <strain evidence="9 10">UMB0402</strain>
    </source>
</reference>
<evidence type="ECO:0000256" key="7">
    <source>
        <dbReference type="PIRSR" id="PIRSR000216-1"/>
    </source>
</evidence>
<dbReference type="STRING" id="33007.HMPREF3198_00451"/>
<evidence type="ECO:0000256" key="2">
    <source>
        <dbReference type="ARBA" id="ARBA00022714"/>
    </source>
</evidence>
<dbReference type="InterPro" id="IPR002023">
    <property type="entry name" value="NuoE-like"/>
</dbReference>
<dbReference type="AlphaFoldDB" id="A0A2I1ILN5"/>
<dbReference type="FunFam" id="1.10.10.1590:FF:000001">
    <property type="entry name" value="NADH-quinone oxidoreductase subunit E"/>
    <property type="match status" value="1"/>
</dbReference>
<feature type="binding site" evidence="7">
    <location>
        <position position="129"/>
    </location>
    <ligand>
        <name>[2Fe-2S] cluster</name>
        <dbReference type="ChEBI" id="CHEBI:190135"/>
    </ligand>
</feature>